<evidence type="ECO:0000313" key="2">
    <source>
        <dbReference type="EMBL" id="KAK9066008.1"/>
    </source>
</evidence>
<dbReference type="InterPro" id="IPR021374">
    <property type="entry name" value="DUF2996"/>
</dbReference>
<evidence type="ECO:0000256" key="1">
    <source>
        <dbReference type="SAM" id="MobiDB-lite"/>
    </source>
</evidence>
<evidence type="ECO:0000313" key="3">
    <source>
        <dbReference type="Proteomes" id="UP001408789"/>
    </source>
</evidence>
<dbReference type="Proteomes" id="UP001408789">
    <property type="component" value="Unassembled WGS sequence"/>
</dbReference>
<sequence length="229" mass="24940">MMKLHVSSSSSMIKMATTGGMITLPNLNLNLNLNLNFPSSLYCSRDPKWSSSLLPSIAAKFVISHRNAVCYAESSSAASTVAAETKKEKEGESTTAAAAKEDTAAPAKPKPKPPAKAPVKPLPEMMEEDVIPSLRSILETQQDIKELELFFKDNKLEGSFMKKGIPYTFWALFPDGITGPKGFSLSSYGSPPSSVEPFLVDEKKVTAKLLVFWVEKRLAAQGIIPVWTD</sequence>
<reference evidence="2 3" key="1">
    <citation type="submission" date="2024-04" db="EMBL/GenBank/DDBJ databases">
        <title>The reference genome of an endangered Asteraceae, Deinandra increscens subsp. villosa, native to the Central Coast of California.</title>
        <authorList>
            <person name="Guilliams M."/>
            <person name="Hasenstab-Lehman K."/>
            <person name="Meyer R."/>
            <person name="Mcevoy S."/>
        </authorList>
    </citation>
    <scope>NUCLEOTIDE SEQUENCE [LARGE SCALE GENOMIC DNA]</scope>
    <source>
        <tissue evidence="2">Leaf</tissue>
    </source>
</reference>
<accession>A0AAP0D7B5</accession>
<dbReference type="PANTHER" id="PTHR36341:SF3">
    <property type="entry name" value="DUF2996 FAMILY PROTEIN"/>
    <property type="match status" value="1"/>
</dbReference>
<keyword evidence="3" id="KW-1185">Reference proteome</keyword>
<feature type="region of interest" description="Disordered" evidence="1">
    <location>
        <begin position="83"/>
        <end position="120"/>
    </location>
</feature>
<name>A0AAP0D7B5_9ASTR</name>
<protein>
    <submittedName>
        <fullName evidence="2">Uncharacterized protein</fullName>
    </submittedName>
</protein>
<dbReference type="AlphaFoldDB" id="A0AAP0D7B5"/>
<gene>
    <name evidence="2" type="ORF">SSX86_015410</name>
</gene>
<dbReference type="PANTHER" id="PTHR36341">
    <property type="entry name" value="DUF2996 FAMILY PROTEIN"/>
    <property type="match status" value="1"/>
</dbReference>
<dbReference type="EMBL" id="JBCNJP010000016">
    <property type="protein sequence ID" value="KAK9066008.1"/>
    <property type="molecule type" value="Genomic_DNA"/>
</dbReference>
<comment type="caution">
    <text evidence="2">The sequence shown here is derived from an EMBL/GenBank/DDBJ whole genome shotgun (WGS) entry which is preliminary data.</text>
</comment>
<proteinExistence type="predicted"/>
<dbReference type="Pfam" id="PF11210">
    <property type="entry name" value="DUF2996"/>
    <property type="match status" value="1"/>
</dbReference>
<organism evidence="2 3">
    <name type="scientific">Deinandra increscens subsp. villosa</name>
    <dbReference type="NCBI Taxonomy" id="3103831"/>
    <lineage>
        <taxon>Eukaryota</taxon>
        <taxon>Viridiplantae</taxon>
        <taxon>Streptophyta</taxon>
        <taxon>Embryophyta</taxon>
        <taxon>Tracheophyta</taxon>
        <taxon>Spermatophyta</taxon>
        <taxon>Magnoliopsida</taxon>
        <taxon>eudicotyledons</taxon>
        <taxon>Gunneridae</taxon>
        <taxon>Pentapetalae</taxon>
        <taxon>asterids</taxon>
        <taxon>campanulids</taxon>
        <taxon>Asterales</taxon>
        <taxon>Asteraceae</taxon>
        <taxon>Asteroideae</taxon>
        <taxon>Heliantheae alliance</taxon>
        <taxon>Madieae</taxon>
        <taxon>Madiinae</taxon>
        <taxon>Deinandra</taxon>
    </lineage>
</organism>